<dbReference type="PANTHER" id="PTHR30399">
    <property type="entry name" value="UNCHARACTERIZED PROTEIN YGJP"/>
    <property type="match status" value="1"/>
</dbReference>
<dbReference type="InterPro" id="IPR053136">
    <property type="entry name" value="UTP_pyrophosphatase-like"/>
</dbReference>
<sequence length="238" mass="28778">MNYNVRYGKTEIRFDLDRRNRKTLAIHVYPDKHVEVIAPEDASIDKIMEKVRKRSSWIYKQQLKFDRIQPAQPKPKYNNGETFRYLGKQYRLKVFNGPPEVKLKNGRFHLSTPEDFTIEKKEKLLLDWYKEKGRQIFYERMQKCVNSFSVIEVINIPELKVKTMPKRWGSCTKEGRIYLNPELVAAPKPCIDYVIFHELCHIIEHNHSLRFFKLLTKVYPDWKRWRDYLNENIEVRLI</sequence>
<accession>A0AAJ1ID34</accession>
<keyword evidence="2" id="KW-0645">Protease</keyword>
<dbReference type="InterPro" id="IPR002725">
    <property type="entry name" value="YgjP-like_metallopeptidase"/>
</dbReference>
<comment type="caution">
    <text evidence="2">The sequence shown here is derived from an EMBL/GenBank/DDBJ whole genome shotgun (WGS) entry which is preliminary data.</text>
</comment>
<gene>
    <name evidence="2" type="ORF">PQJ61_09620</name>
</gene>
<keyword evidence="2" id="KW-0378">Hydrolase</keyword>
<dbReference type="CDD" id="cd07344">
    <property type="entry name" value="M48_yhfN_like"/>
    <property type="match status" value="1"/>
</dbReference>
<dbReference type="GO" id="GO:0008237">
    <property type="term" value="F:metallopeptidase activity"/>
    <property type="evidence" value="ECO:0007669"/>
    <property type="project" value="UniProtKB-KW"/>
</dbReference>
<dbReference type="Gene3D" id="3.30.2010.10">
    <property type="entry name" value="Metalloproteases ('zincins'), catalytic domain"/>
    <property type="match status" value="1"/>
</dbReference>
<dbReference type="PANTHER" id="PTHR30399:SF1">
    <property type="entry name" value="UTP PYROPHOSPHATASE"/>
    <property type="match status" value="1"/>
</dbReference>
<evidence type="ECO:0000313" key="3">
    <source>
        <dbReference type="Proteomes" id="UP001221217"/>
    </source>
</evidence>
<evidence type="ECO:0000313" key="2">
    <source>
        <dbReference type="EMBL" id="MDC7227009.1"/>
    </source>
</evidence>
<dbReference type="Pfam" id="PF01863">
    <property type="entry name" value="YgjP-like"/>
    <property type="match status" value="1"/>
</dbReference>
<feature type="domain" description="YgjP-like metallopeptidase" evidence="1">
    <location>
        <begin position="22"/>
        <end position="231"/>
    </location>
</feature>
<evidence type="ECO:0000259" key="1">
    <source>
        <dbReference type="Pfam" id="PF01863"/>
    </source>
</evidence>
<reference evidence="2 3" key="1">
    <citation type="submission" date="2022-12" db="EMBL/GenBank/DDBJ databases">
        <title>Metagenome assembled genome from gulf of manar.</title>
        <authorList>
            <person name="Kohli P."/>
            <person name="Pk S."/>
            <person name="Venkata Ramana C."/>
            <person name="Sasikala C."/>
        </authorList>
    </citation>
    <scope>NUCLEOTIDE SEQUENCE [LARGE SCALE GENOMIC DNA]</scope>
    <source>
        <strain evidence="2">JB008</strain>
    </source>
</reference>
<dbReference type="EMBL" id="JAQQAL010000022">
    <property type="protein sequence ID" value="MDC7227009.1"/>
    <property type="molecule type" value="Genomic_DNA"/>
</dbReference>
<name>A0AAJ1ID34_9SPIO</name>
<proteinExistence type="predicted"/>
<dbReference type="Proteomes" id="UP001221217">
    <property type="component" value="Unassembled WGS sequence"/>
</dbReference>
<protein>
    <submittedName>
        <fullName evidence="2">SprT family zinc-dependent metalloprotease</fullName>
    </submittedName>
</protein>
<keyword evidence="2" id="KW-0482">Metalloprotease</keyword>
<organism evidence="2 3">
    <name type="scientific">Candidatus Thalassospirochaeta sargassi</name>
    <dbReference type="NCBI Taxonomy" id="3119039"/>
    <lineage>
        <taxon>Bacteria</taxon>
        <taxon>Pseudomonadati</taxon>
        <taxon>Spirochaetota</taxon>
        <taxon>Spirochaetia</taxon>
        <taxon>Spirochaetales</taxon>
        <taxon>Spirochaetaceae</taxon>
        <taxon>Candidatus Thalassospirochaeta</taxon>
    </lineage>
</organism>
<dbReference type="AlphaFoldDB" id="A0AAJ1ID34"/>